<dbReference type="InterPro" id="IPR042178">
    <property type="entry name" value="Serpin_sf_1"/>
</dbReference>
<dbReference type="PANTHER" id="PTHR11461:SF211">
    <property type="entry name" value="GH10112P-RELATED"/>
    <property type="match status" value="1"/>
</dbReference>
<comment type="caution">
    <text evidence="3">The sequence shown here is derived from an EMBL/GenBank/DDBJ whole genome shotgun (WGS) entry which is preliminary data.</text>
</comment>
<dbReference type="InterPro" id="IPR042185">
    <property type="entry name" value="Serpin_sf_2"/>
</dbReference>
<sequence length="174" mass="19677">MDFMNHKEKTFRVNKNNDVGTVLLLPYEDEKYNFFYLMRNESSTLEQMRNDLTADKLMNILKNAVNSFADISVPKFKVESELDGVELLTKLGVKKVFEDGADLSKISSTPLKVGKIQHNAVIEVDEAGTEAAAASTVVEYEIEMGFDGEVERIIIDRPFLYGIIRDDEDVIFLG</sequence>
<dbReference type="AlphaFoldDB" id="A0AAV5SM43"/>
<keyword evidence="4" id="KW-1185">Reference proteome</keyword>
<evidence type="ECO:0000256" key="1">
    <source>
        <dbReference type="ARBA" id="ARBA00009500"/>
    </source>
</evidence>
<feature type="domain" description="Serpin" evidence="2">
    <location>
        <begin position="2"/>
        <end position="174"/>
    </location>
</feature>
<dbReference type="EMBL" id="BTSX01000001">
    <property type="protein sequence ID" value="GMS80676.1"/>
    <property type="molecule type" value="Genomic_DNA"/>
</dbReference>
<dbReference type="Gene3D" id="2.30.39.10">
    <property type="entry name" value="Alpha-1-antitrypsin, domain 1"/>
    <property type="match status" value="1"/>
</dbReference>
<reference evidence="3" key="1">
    <citation type="submission" date="2023-10" db="EMBL/GenBank/DDBJ databases">
        <title>Genome assembly of Pristionchus species.</title>
        <authorList>
            <person name="Yoshida K."/>
            <person name="Sommer R.J."/>
        </authorList>
    </citation>
    <scope>NUCLEOTIDE SEQUENCE</scope>
    <source>
        <strain evidence="3">RS0144</strain>
    </source>
</reference>
<name>A0AAV5SM43_9BILA</name>
<evidence type="ECO:0000313" key="4">
    <source>
        <dbReference type="Proteomes" id="UP001432027"/>
    </source>
</evidence>
<dbReference type="InterPro" id="IPR023796">
    <property type="entry name" value="Serpin_dom"/>
</dbReference>
<dbReference type="Proteomes" id="UP001432027">
    <property type="component" value="Unassembled WGS sequence"/>
</dbReference>
<accession>A0AAV5SM43</accession>
<dbReference type="SUPFAM" id="SSF56574">
    <property type="entry name" value="Serpins"/>
    <property type="match status" value="1"/>
</dbReference>
<comment type="similarity">
    <text evidence="1">Belongs to the serpin family.</text>
</comment>
<dbReference type="GO" id="GO:0004867">
    <property type="term" value="F:serine-type endopeptidase inhibitor activity"/>
    <property type="evidence" value="ECO:0007669"/>
    <property type="project" value="InterPro"/>
</dbReference>
<dbReference type="Pfam" id="PF00079">
    <property type="entry name" value="Serpin"/>
    <property type="match status" value="1"/>
</dbReference>
<proteinExistence type="inferred from homology"/>
<protein>
    <recommendedName>
        <fullName evidence="2">Serpin domain-containing protein</fullName>
    </recommendedName>
</protein>
<dbReference type="InterPro" id="IPR000215">
    <property type="entry name" value="Serpin_fam"/>
</dbReference>
<dbReference type="InterPro" id="IPR036186">
    <property type="entry name" value="Serpin_sf"/>
</dbReference>
<evidence type="ECO:0000313" key="3">
    <source>
        <dbReference type="EMBL" id="GMS80676.1"/>
    </source>
</evidence>
<dbReference type="GO" id="GO:0005615">
    <property type="term" value="C:extracellular space"/>
    <property type="evidence" value="ECO:0007669"/>
    <property type="project" value="InterPro"/>
</dbReference>
<organism evidence="3 4">
    <name type="scientific">Pristionchus entomophagus</name>
    <dbReference type="NCBI Taxonomy" id="358040"/>
    <lineage>
        <taxon>Eukaryota</taxon>
        <taxon>Metazoa</taxon>
        <taxon>Ecdysozoa</taxon>
        <taxon>Nematoda</taxon>
        <taxon>Chromadorea</taxon>
        <taxon>Rhabditida</taxon>
        <taxon>Rhabditina</taxon>
        <taxon>Diplogasteromorpha</taxon>
        <taxon>Diplogasteroidea</taxon>
        <taxon>Neodiplogasteridae</taxon>
        <taxon>Pristionchus</taxon>
    </lineage>
</organism>
<dbReference type="PANTHER" id="PTHR11461">
    <property type="entry name" value="SERINE PROTEASE INHIBITOR, SERPIN"/>
    <property type="match status" value="1"/>
</dbReference>
<evidence type="ECO:0000259" key="2">
    <source>
        <dbReference type="Pfam" id="PF00079"/>
    </source>
</evidence>
<dbReference type="Gene3D" id="3.30.497.10">
    <property type="entry name" value="Antithrombin, subunit I, domain 2"/>
    <property type="match status" value="1"/>
</dbReference>
<gene>
    <name evidence="3" type="ORF">PENTCL1PPCAC_2851</name>
</gene>
<feature type="non-terminal residue" evidence="3">
    <location>
        <position position="174"/>
    </location>
</feature>